<dbReference type="PROSITE" id="PS50928">
    <property type="entry name" value="ABC_TM1"/>
    <property type="match status" value="1"/>
</dbReference>
<evidence type="ECO:0000256" key="6">
    <source>
        <dbReference type="ARBA" id="ARBA00023136"/>
    </source>
</evidence>
<keyword evidence="6 7" id="KW-0472">Membrane</keyword>
<dbReference type="SUPFAM" id="SSF161098">
    <property type="entry name" value="MetI-like"/>
    <property type="match status" value="1"/>
</dbReference>
<dbReference type="InterPro" id="IPR051322">
    <property type="entry name" value="AA_ABC_Transporter_Permease"/>
</dbReference>
<comment type="similarity">
    <text evidence="7">Belongs to the binding-protein-dependent transport system permease family.</text>
</comment>
<dbReference type="GO" id="GO:0048473">
    <property type="term" value="P:D-methionine transmembrane transport"/>
    <property type="evidence" value="ECO:0007669"/>
    <property type="project" value="TreeGrafter"/>
</dbReference>
<feature type="transmembrane region" description="Helical" evidence="7">
    <location>
        <begin position="20"/>
        <end position="43"/>
    </location>
</feature>
<dbReference type="EMBL" id="FOME01000011">
    <property type="protein sequence ID" value="SFE47263.1"/>
    <property type="molecule type" value="Genomic_DNA"/>
</dbReference>
<reference evidence="11 12" key="1">
    <citation type="submission" date="2016-10" db="EMBL/GenBank/DDBJ databases">
        <authorList>
            <person name="Varghese N."/>
            <person name="Submissions S."/>
        </authorList>
    </citation>
    <scope>NUCLEOTIDE SEQUENCE [LARGE SCALE GENOMIC DNA]</scope>
    <source>
        <strain evidence="12">ATCC 20501</strain>
        <strain evidence="10 11">CGMCC 4.3529</strain>
    </source>
</reference>
<dbReference type="CDD" id="cd06261">
    <property type="entry name" value="TM_PBP2"/>
    <property type="match status" value="1"/>
</dbReference>
<dbReference type="Proteomes" id="UP000199690">
    <property type="component" value="Unassembled WGS sequence"/>
</dbReference>
<dbReference type="PANTHER" id="PTHR30450:SF1">
    <property type="entry name" value="D-METHIONINE TRANSPORT SYSTEM PERMEASE PROTEIN METI-RELATED"/>
    <property type="match status" value="1"/>
</dbReference>
<protein>
    <submittedName>
        <fullName evidence="9">D-methionine transport system permease protein</fullName>
    </submittedName>
</protein>
<dbReference type="InterPro" id="IPR035906">
    <property type="entry name" value="MetI-like_sf"/>
</dbReference>
<feature type="transmembrane region" description="Helical" evidence="7">
    <location>
        <begin position="59"/>
        <end position="80"/>
    </location>
</feature>
<comment type="subcellular location">
    <subcellularLocation>
        <location evidence="1 7">Cell membrane</location>
        <topology evidence="1 7">Multi-pass membrane protein</topology>
    </subcellularLocation>
</comment>
<evidence type="ECO:0000256" key="2">
    <source>
        <dbReference type="ARBA" id="ARBA00022448"/>
    </source>
</evidence>
<dbReference type="SMR" id="A0A1H5X593"/>
<keyword evidence="11" id="KW-1185">Reference proteome</keyword>
<feature type="transmembrane region" description="Helical" evidence="7">
    <location>
        <begin position="86"/>
        <end position="108"/>
    </location>
</feature>
<evidence type="ECO:0000256" key="7">
    <source>
        <dbReference type="RuleBase" id="RU363032"/>
    </source>
</evidence>
<feature type="transmembrane region" description="Helical" evidence="7">
    <location>
        <begin position="191"/>
        <end position="215"/>
    </location>
</feature>
<proteinExistence type="inferred from homology"/>
<dbReference type="GO" id="GO:0005886">
    <property type="term" value="C:plasma membrane"/>
    <property type="evidence" value="ECO:0007669"/>
    <property type="project" value="UniProtKB-SubCell"/>
</dbReference>
<evidence type="ECO:0000256" key="5">
    <source>
        <dbReference type="ARBA" id="ARBA00022989"/>
    </source>
</evidence>
<dbReference type="Gene3D" id="1.10.3720.10">
    <property type="entry name" value="MetI-like"/>
    <property type="match status" value="1"/>
</dbReference>
<keyword evidence="3" id="KW-1003">Cell membrane</keyword>
<dbReference type="InterPro" id="IPR000515">
    <property type="entry name" value="MetI-like"/>
</dbReference>
<keyword evidence="5 7" id="KW-1133">Transmembrane helix</keyword>
<evidence type="ECO:0000313" key="10">
    <source>
        <dbReference type="EMBL" id="SFE47263.1"/>
    </source>
</evidence>
<evidence type="ECO:0000313" key="12">
    <source>
        <dbReference type="Proteomes" id="UP000236729"/>
    </source>
</evidence>
<keyword evidence="4 7" id="KW-0812">Transmembrane</keyword>
<accession>A0A1H5X593</accession>
<accession>A0A1I2AW71</accession>
<sequence length="222" mass="23349">MSAERVLAALPEMAEALGETAIMLLITVPIAVLAAIPTGVLLWSSGPGGPSPSPRLHQVLNAVVNLVRSFPFLVLLIAMIPITRLIVGTSVGTLAVTVPLCVNAVAYLSRFVEQNLLQVDPGVIEAAQAMGASKLRTIWSVLLVEARPGLAGSITIMVVSFISYSAIAGLVGGGGIGDFAIRHGYYRYETGVMVVAVLVMIALVQLVQLVGNLTVRRLDKRL</sequence>
<dbReference type="AlphaFoldDB" id="A0A1H5X593"/>
<feature type="transmembrane region" description="Helical" evidence="7">
    <location>
        <begin position="150"/>
        <end position="171"/>
    </location>
</feature>
<dbReference type="Pfam" id="PF00528">
    <property type="entry name" value="BPD_transp_1"/>
    <property type="match status" value="1"/>
</dbReference>
<dbReference type="PANTHER" id="PTHR30450">
    <property type="entry name" value="ABC TRANSPORTER PERMEASE"/>
    <property type="match status" value="1"/>
</dbReference>
<feature type="domain" description="ABC transmembrane type-1" evidence="8">
    <location>
        <begin position="17"/>
        <end position="211"/>
    </location>
</feature>
<dbReference type="RefSeq" id="WP_093356585.1">
    <property type="nucleotide sequence ID" value="NZ_FNVB01000002.1"/>
</dbReference>
<dbReference type="EMBL" id="FNVB01000002">
    <property type="protein sequence ID" value="SEG06928.1"/>
    <property type="molecule type" value="Genomic_DNA"/>
</dbReference>
<reference evidence="9" key="2">
    <citation type="submission" date="2016-10" db="EMBL/GenBank/DDBJ databases">
        <authorList>
            <person name="de Groot N.N."/>
        </authorList>
    </citation>
    <scope>NUCLEOTIDE SEQUENCE [LARGE SCALE GENOMIC DNA]</scope>
    <source>
        <strain evidence="9">ATCC 20501</strain>
    </source>
</reference>
<organism evidence="9 12">
    <name type="scientific">Saccharopolyspora kobensis</name>
    <dbReference type="NCBI Taxonomy" id="146035"/>
    <lineage>
        <taxon>Bacteria</taxon>
        <taxon>Bacillati</taxon>
        <taxon>Actinomycetota</taxon>
        <taxon>Actinomycetes</taxon>
        <taxon>Pseudonocardiales</taxon>
        <taxon>Pseudonocardiaceae</taxon>
        <taxon>Saccharopolyspora</taxon>
    </lineage>
</organism>
<evidence type="ECO:0000256" key="4">
    <source>
        <dbReference type="ARBA" id="ARBA00022692"/>
    </source>
</evidence>
<keyword evidence="2 7" id="KW-0813">Transport</keyword>
<name>A0A1H5X593_9PSEU</name>
<dbReference type="Proteomes" id="UP000236729">
    <property type="component" value="Unassembled WGS sequence"/>
</dbReference>
<evidence type="ECO:0000313" key="11">
    <source>
        <dbReference type="Proteomes" id="UP000199690"/>
    </source>
</evidence>
<evidence type="ECO:0000313" key="9">
    <source>
        <dbReference type="EMBL" id="SEG06928.1"/>
    </source>
</evidence>
<evidence type="ECO:0000256" key="3">
    <source>
        <dbReference type="ARBA" id="ARBA00022475"/>
    </source>
</evidence>
<evidence type="ECO:0000259" key="8">
    <source>
        <dbReference type="PROSITE" id="PS50928"/>
    </source>
</evidence>
<evidence type="ECO:0000256" key="1">
    <source>
        <dbReference type="ARBA" id="ARBA00004651"/>
    </source>
</evidence>
<gene>
    <name evidence="9" type="ORF">SAMN02982929_01408</name>
    <name evidence="10" type="ORF">SAMN05216506_111217</name>
</gene>